<evidence type="ECO:0000256" key="1">
    <source>
        <dbReference type="SAM" id="MobiDB-lite"/>
    </source>
</evidence>
<dbReference type="Proteomes" id="UP000316270">
    <property type="component" value="Chromosome 6"/>
</dbReference>
<gene>
    <name evidence="2" type="ORF">FKW77_009411</name>
</gene>
<evidence type="ECO:0000313" key="2">
    <source>
        <dbReference type="EMBL" id="QDS71792.1"/>
    </source>
</evidence>
<protein>
    <submittedName>
        <fullName evidence="2">Uncharacterized protein</fullName>
    </submittedName>
</protein>
<keyword evidence="3" id="KW-1185">Reference proteome</keyword>
<dbReference type="OrthoDB" id="2322999at2759"/>
<dbReference type="AlphaFoldDB" id="A0A517L832"/>
<feature type="compositionally biased region" description="Gly residues" evidence="1">
    <location>
        <begin position="218"/>
        <end position="230"/>
    </location>
</feature>
<proteinExistence type="predicted"/>
<reference evidence="2 3" key="1">
    <citation type="submission" date="2019-07" db="EMBL/GenBank/DDBJ databases">
        <title>Finished genome of Venturia effusa.</title>
        <authorList>
            <person name="Young C.A."/>
            <person name="Cox M.P."/>
            <person name="Ganley A.R.D."/>
            <person name="David W.J."/>
        </authorList>
    </citation>
    <scope>NUCLEOTIDE SEQUENCE [LARGE SCALE GENOMIC DNA]</scope>
    <source>
        <strain evidence="3">albino</strain>
    </source>
</reference>
<feature type="region of interest" description="Disordered" evidence="1">
    <location>
        <begin position="199"/>
        <end position="230"/>
    </location>
</feature>
<dbReference type="STRING" id="50376.A0A517L832"/>
<dbReference type="EMBL" id="CP042190">
    <property type="protein sequence ID" value="QDS71792.1"/>
    <property type="molecule type" value="Genomic_DNA"/>
</dbReference>
<accession>A0A517L832</accession>
<sequence>MSTLAVSPAYYNELPSLLEADMHRQMTCGNGLLNGPVKDLFENHGVEKDYCLYLQHRHHTLAANEVIAKVEGTGHKMVVQTVEEIRKLGNKIAPTTWMSRDSKMLPMELSILDEEKRTPPTPPMDFVKELLNWLDSNGCQDLFGLATRAKYNWTEITIGDSSVVVPSKDNDAQNVPDFIATAFAFDKSNPYFIVHGKCKKDHSHDRKPIPPSSAPPSGGSGGSGGRNGGR</sequence>
<name>A0A517L832_9PEZI</name>
<evidence type="ECO:0000313" key="3">
    <source>
        <dbReference type="Proteomes" id="UP000316270"/>
    </source>
</evidence>
<organism evidence="2 3">
    <name type="scientific">Venturia effusa</name>
    <dbReference type="NCBI Taxonomy" id="50376"/>
    <lineage>
        <taxon>Eukaryota</taxon>
        <taxon>Fungi</taxon>
        <taxon>Dikarya</taxon>
        <taxon>Ascomycota</taxon>
        <taxon>Pezizomycotina</taxon>
        <taxon>Dothideomycetes</taxon>
        <taxon>Pleosporomycetidae</taxon>
        <taxon>Venturiales</taxon>
        <taxon>Venturiaceae</taxon>
        <taxon>Venturia</taxon>
    </lineage>
</organism>